<evidence type="ECO:0000313" key="1">
    <source>
        <dbReference type="EMBL" id="GAA1552675.1"/>
    </source>
</evidence>
<proteinExistence type="predicted"/>
<gene>
    <name evidence="1" type="ORF">GCM10009789_02830</name>
</gene>
<name>A0ABN2C5A2_9ACTN</name>
<organism evidence="1 2">
    <name type="scientific">Kribbella sancticallisti</name>
    <dbReference type="NCBI Taxonomy" id="460087"/>
    <lineage>
        <taxon>Bacteria</taxon>
        <taxon>Bacillati</taxon>
        <taxon>Actinomycetota</taxon>
        <taxon>Actinomycetes</taxon>
        <taxon>Propionibacteriales</taxon>
        <taxon>Kribbellaceae</taxon>
        <taxon>Kribbella</taxon>
    </lineage>
</organism>
<comment type="caution">
    <text evidence="1">The sequence shown here is derived from an EMBL/GenBank/DDBJ whole genome shotgun (WGS) entry which is preliminary data.</text>
</comment>
<accession>A0ABN2C5A2</accession>
<dbReference type="RefSeq" id="WP_344208854.1">
    <property type="nucleotide sequence ID" value="NZ_BAAAOS010000005.1"/>
</dbReference>
<dbReference type="EMBL" id="BAAAOS010000005">
    <property type="protein sequence ID" value="GAA1552675.1"/>
    <property type="molecule type" value="Genomic_DNA"/>
</dbReference>
<reference evidence="1 2" key="1">
    <citation type="journal article" date="2019" name="Int. J. Syst. Evol. Microbiol.">
        <title>The Global Catalogue of Microorganisms (GCM) 10K type strain sequencing project: providing services to taxonomists for standard genome sequencing and annotation.</title>
        <authorList>
            <consortium name="The Broad Institute Genomics Platform"/>
            <consortium name="The Broad Institute Genome Sequencing Center for Infectious Disease"/>
            <person name="Wu L."/>
            <person name="Ma J."/>
        </authorList>
    </citation>
    <scope>NUCLEOTIDE SEQUENCE [LARGE SCALE GENOMIC DNA]</scope>
    <source>
        <strain evidence="1 2">JCM 14969</strain>
    </source>
</reference>
<protein>
    <submittedName>
        <fullName evidence="1">Uncharacterized protein</fullName>
    </submittedName>
</protein>
<sequence>MATLTVWKFPSAKGAEEAERTLEVLQRQELIRVHVFKGLQAELIHTNLSTDQEARLREIFGE</sequence>
<evidence type="ECO:0000313" key="2">
    <source>
        <dbReference type="Proteomes" id="UP001500393"/>
    </source>
</evidence>
<dbReference type="Proteomes" id="UP001500393">
    <property type="component" value="Unassembled WGS sequence"/>
</dbReference>
<keyword evidence="2" id="KW-1185">Reference proteome</keyword>